<dbReference type="RefSeq" id="WP_224194776.1">
    <property type="nucleotide sequence ID" value="NZ_JAIRAU010000037.1"/>
</dbReference>
<organism evidence="1 2">
    <name type="scientific">Nannocystis pusilla</name>
    <dbReference type="NCBI Taxonomy" id="889268"/>
    <lineage>
        <taxon>Bacteria</taxon>
        <taxon>Pseudomonadati</taxon>
        <taxon>Myxococcota</taxon>
        <taxon>Polyangia</taxon>
        <taxon>Nannocystales</taxon>
        <taxon>Nannocystaceae</taxon>
        <taxon>Nannocystis</taxon>
    </lineage>
</organism>
<protein>
    <submittedName>
        <fullName evidence="1">Uncharacterized protein</fullName>
    </submittedName>
</protein>
<dbReference type="EMBL" id="JAIRAU010000037">
    <property type="protein sequence ID" value="MBZ5712992.1"/>
    <property type="molecule type" value="Genomic_DNA"/>
</dbReference>
<dbReference type="Proteomes" id="UP001139031">
    <property type="component" value="Unassembled WGS sequence"/>
</dbReference>
<accession>A0ABS7TXK9</accession>
<sequence>MSLAVLQNGWLASCCEGEGEIDIWDLSPANPLKSVRTLGLFSTRLSSLAALPDGRLVGNCDGAFLVYDKDVGEGHFVHPGLPPDTVMSP</sequence>
<proteinExistence type="predicted"/>
<comment type="caution">
    <text evidence="1">The sequence shown here is derived from an EMBL/GenBank/DDBJ whole genome shotgun (WGS) entry which is preliminary data.</text>
</comment>
<keyword evidence="2" id="KW-1185">Reference proteome</keyword>
<reference evidence="1" key="1">
    <citation type="submission" date="2021-08" db="EMBL/GenBank/DDBJ databases">
        <authorList>
            <person name="Stevens D.C."/>
        </authorList>
    </citation>
    <scope>NUCLEOTIDE SEQUENCE</scope>
    <source>
        <strain evidence="1">DSM 53165</strain>
    </source>
</reference>
<evidence type="ECO:0000313" key="2">
    <source>
        <dbReference type="Proteomes" id="UP001139031"/>
    </source>
</evidence>
<dbReference type="SUPFAM" id="SSF101908">
    <property type="entry name" value="Putative isomerase YbhE"/>
    <property type="match status" value="1"/>
</dbReference>
<name>A0ABS7TXK9_9BACT</name>
<evidence type="ECO:0000313" key="1">
    <source>
        <dbReference type="EMBL" id="MBZ5712992.1"/>
    </source>
</evidence>
<gene>
    <name evidence="1" type="ORF">K7C98_27455</name>
</gene>